<dbReference type="AlphaFoldDB" id="A0A2K4FAQ9"/>
<gene>
    <name evidence="2" type="ORF">CD039_10245</name>
</gene>
<keyword evidence="3" id="KW-1185">Reference proteome</keyword>
<feature type="transmembrane region" description="Helical" evidence="1">
    <location>
        <begin position="118"/>
        <end position="136"/>
    </location>
</feature>
<dbReference type="RefSeq" id="WP_103372233.1">
    <property type="nucleotide sequence ID" value="NZ_CBCRVO010000002.1"/>
</dbReference>
<protein>
    <submittedName>
        <fullName evidence="2">Uncharacterized protein</fullName>
    </submittedName>
</protein>
<proteinExistence type="predicted"/>
<dbReference type="OrthoDB" id="2412227at2"/>
<name>A0A2K4FAQ9_9STAP</name>
<dbReference type="Proteomes" id="UP000242712">
    <property type="component" value="Unassembled WGS sequence"/>
</dbReference>
<keyword evidence="1" id="KW-1133">Transmembrane helix</keyword>
<dbReference type="EMBL" id="PPPX01000016">
    <property type="protein sequence ID" value="POA08448.1"/>
    <property type="molecule type" value="Genomic_DNA"/>
</dbReference>
<keyword evidence="1" id="KW-0472">Membrane</keyword>
<feature type="transmembrane region" description="Helical" evidence="1">
    <location>
        <begin position="86"/>
        <end position="106"/>
    </location>
</feature>
<sequence length="143" mass="16874">MPRDKRFYLYYVLWGIALTLMLYVIFVIVDHLFHMHLAGLLLNLDFLMDPAHTPFVVELCCHLCITFVILAASLWVDRRRGWNFQLWLGILAVFFIVLYPLMIGLSQRAIFQYQFGEHVLWVIGHFIFLGLMAGVVKHSRRFD</sequence>
<reference evidence="2 3" key="1">
    <citation type="submission" date="2017-08" db="EMBL/GenBank/DDBJ databases">
        <title>Draft genome sequences of 64 type strains of genus Staph aureus.</title>
        <authorList>
            <person name="Cole K."/>
            <person name="Golubchik T."/>
            <person name="Russell J."/>
            <person name="Foster D."/>
            <person name="Llewelyn M."/>
            <person name="Wilson D."/>
            <person name="Crook D."/>
            <person name="Paul J."/>
        </authorList>
    </citation>
    <scope>NUCLEOTIDE SEQUENCE [LARGE SCALE GENOMIC DNA]</scope>
    <source>
        <strain evidence="2 3">DSM 29875</strain>
    </source>
</reference>
<feature type="transmembrane region" description="Helical" evidence="1">
    <location>
        <begin position="53"/>
        <end position="74"/>
    </location>
</feature>
<comment type="caution">
    <text evidence="2">The sequence shown here is derived from an EMBL/GenBank/DDBJ whole genome shotgun (WGS) entry which is preliminary data.</text>
</comment>
<feature type="transmembrane region" description="Helical" evidence="1">
    <location>
        <begin position="7"/>
        <end position="33"/>
    </location>
</feature>
<organism evidence="2 3">
    <name type="scientific">Staphylococcus argensis</name>
    <dbReference type="NCBI Taxonomy" id="1607738"/>
    <lineage>
        <taxon>Bacteria</taxon>
        <taxon>Bacillati</taxon>
        <taxon>Bacillota</taxon>
        <taxon>Bacilli</taxon>
        <taxon>Bacillales</taxon>
        <taxon>Staphylococcaceae</taxon>
        <taxon>Staphylococcus</taxon>
    </lineage>
</organism>
<accession>A0A2K4FAQ9</accession>
<keyword evidence="1" id="KW-0812">Transmembrane</keyword>
<evidence type="ECO:0000313" key="2">
    <source>
        <dbReference type="EMBL" id="POA08448.1"/>
    </source>
</evidence>
<evidence type="ECO:0000313" key="3">
    <source>
        <dbReference type="Proteomes" id="UP000242712"/>
    </source>
</evidence>
<dbReference type="GeneID" id="98298723"/>
<evidence type="ECO:0000256" key="1">
    <source>
        <dbReference type="SAM" id="Phobius"/>
    </source>
</evidence>